<proteinExistence type="predicted"/>
<feature type="region of interest" description="Disordered" evidence="1">
    <location>
        <begin position="49"/>
        <end position="81"/>
    </location>
</feature>
<comment type="caution">
    <text evidence="2">The sequence shown here is derived from an EMBL/GenBank/DDBJ whole genome shotgun (WGS) entry which is preliminary data.</text>
</comment>
<keyword evidence="3" id="KW-1185">Reference proteome</keyword>
<dbReference type="Proteomes" id="UP001501578">
    <property type="component" value="Unassembled WGS sequence"/>
</dbReference>
<feature type="compositionally biased region" description="Acidic residues" evidence="1">
    <location>
        <begin position="72"/>
        <end position="81"/>
    </location>
</feature>
<accession>A0ABN1R2D0</accession>
<feature type="compositionally biased region" description="Basic and acidic residues" evidence="1">
    <location>
        <begin position="49"/>
        <end position="71"/>
    </location>
</feature>
<evidence type="ECO:0000313" key="3">
    <source>
        <dbReference type="Proteomes" id="UP001501578"/>
    </source>
</evidence>
<dbReference type="EMBL" id="BAAAHQ010000046">
    <property type="protein sequence ID" value="GAA0950555.1"/>
    <property type="molecule type" value="Genomic_DNA"/>
</dbReference>
<protein>
    <submittedName>
        <fullName evidence="2">Uncharacterized protein</fullName>
    </submittedName>
</protein>
<sequence length="81" mass="9640">MSEQPYEISRDLGDDVQESTIAMYQDKLPIRHRIDEIDDEADRSIVTWMREEDHRETDAHADPLSEPRSYFEEQDEQEDQG</sequence>
<reference evidence="2 3" key="1">
    <citation type="journal article" date="2019" name="Int. J. Syst. Evol. Microbiol.">
        <title>The Global Catalogue of Microorganisms (GCM) 10K type strain sequencing project: providing services to taxonomists for standard genome sequencing and annotation.</title>
        <authorList>
            <consortium name="The Broad Institute Genomics Platform"/>
            <consortium name="The Broad Institute Genome Sequencing Center for Infectious Disease"/>
            <person name="Wu L."/>
            <person name="Ma J."/>
        </authorList>
    </citation>
    <scope>NUCLEOTIDE SEQUENCE [LARGE SCALE GENOMIC DNA]</scope>
    <source>
        <strain evidence="2 3">JCM 11136</strain>
    </source>
</reference>
<gene>
    <name evidence="2" type="ORF">GCM10009560_70180</name>
</gene>
<name>A0ABN1R2D0_9ACTN</name>
<evidence type="ECO:0000256" key="1">
    <source>
        <dbReference type="SAM" id="MobiDB-lite"/>
    </source>
</evidence>
<dbReference type="RefSeq" id="WP_343954573.1">
    <property type="nucleotide sequence ID" value="NZ_BAAAHQ010000046.1"/>
</dbReference>
<organism evidence="2 3">
    <name type="scientific">Nonomuraea longicatena</name>
    <dbReference type="NCBI Taxonomy" id="83682"/>
    <lineage>
        <taxon>Bacteria</taxon>
        <taxon>Bacillati</taxon>
        <taxon>Actinomycetota</taxon>
        <taxon>Actinomycetes</taxon>
        <taxon>Streptosporangiales</taxon>
        <taxon>Streptosporangiaceae</taxon>
        <taxon>Nonomuraea</taxon>
    </lineage>
</organism>
<evidence type="ECO:0000313" key="2">
    <source>
        <dbReference type="EMBL" id="GAA0950555.1"/>
    </source>
</evidence>